<evidence type="ECO:0000256" key="3">
    <source>
        <dbReference type="ARBA" id="ARBA00022833"/>
    </source>
</evidence>
<feature type="domain" description="RING-type" evidence="5">
    <location>
        <begin position="28"/>
        <end position="72"/>
    </location>
</feature>
<feature type="zinc finger region" description="TRAF-type" evidence="4">
    <location>
        <begin position="117"/>
        <end position="160"/>
    </location>
</feature>
<dbReference type="SUPFAM" id="SSF49599">
    <property type="entry name" value="TRAF domain-like"/>
    <property type="match status" value="2"/>
</dbReference>
<dbReference type="PANTHER" id="PTHR10131:SF94">
    <property type="entry name" value="TNF RECEPTOR-ASSOCIATED FACTOR 4"/>
    <property type="match status" value="1"/>
</dbReference>
<dbReference type="OrthoDB" id="9049620at2759"/>
<dbReference type="InterPro" id="IPR017907">
    <property type="entry name" value="Znf_RING_CS"/>
</dbReference>
<sequence>MAEGQDPKADRGYDFDLVKKEQGADFECTICHLILRDPYSTPCNHAFCYVCLTQWHTEQGNAKRPITCPNCNTVYNPEKIHREGVIDRMVKTSLDVKCKKHEMGCKWQGKIIDYQEHHQMRCQYETVPCENKGCLKNLLRKNLPNHQRDCEYRLTQCGYCQLTKPVIEMKNHRHECPMMKVVCSNDECNVQVLRKDVRIC</sequence>
<dbReference type="SMART" id="SM00184">
    <property type="entry name" value="RING"/>
    <property type="match status" value="1"/>
</dbReference>
<keyword evidence="2 4" id="KW-0863">Zinc-finger</keyword>
<dbReference type="GO" id="GO:0043122">
    <property type="term" value="P:regulation of canonical NF-kappaB signal transduction"/>
    <property type="evidence" value="ECO:0007669"/>
    <property type="project" value="TreeGrafter"/>
</dbReference>
<dbReference type="InterPro" id="IPR001293">
    <property type="entry name" value="Znf_TRAF"/>
</dbReference>
<keyword evidence="8" id="KW-1185">Reference proteome</keyword>
<accession>A0A7M5UZ39</accession>
<dbReference type="PANTHER" id="PTHR10131">
    <property type="entry name" value="TNF RECEPTOR ASSOCIATED FACTOR"/>
    <property type="match status" value="1"/>
</dbReference>
<feature type="domain" description="TRAF-type" evidence="6">
    <location>
        <begin position="117"/>
        <end position="160"/>
    </location>
</feature>
<dbReference type="Pfam" id="PF00097">
    <property type="entry name" value="zf-C3HC4"/>
    <property type="match status" value="1"/>
</dbReference>
<evidence type="ECO:0000256" key="4">
    <source>
        <dbReference type="PROSITE-ProRule" id="PRU00207"/>
    </source>
</evidence>
<dbReference type="Pfam" id="PF02176">
    <property type="entry name" value="zf-TRAF"/>
    <property type="match status" value="1"/>
</dbReference>
<protein>
    <submittedName>
        <fullName evidence="7">Uncharacterized protein</fullName>
    </submittedName>
</protein>
<proteinExistence type="predicted"/>
<dbReference type="Gene3D" id="3.30.40.10">
    <property type="entry name" value="Zinc/RING finger domain, C3HC4 (zinc finger)"/>
    <property type="match status" value="3"/>
</dbReference>
<dbReference type="PROSITE" id="PS00518">
    <property type="entry name" value="ZF_RING_1"/>
    <property type="match status" value="1"/>
</dbReference>
<dbReference type="Proteomes" id="UP000594262">
    <property type="component" value="Unplaced"/>
</dbReference>
<evidence type="ECO:0000259" key="5">
    <source>
        <dbReference type="PROSITE" id="PS50089"/>
    </source>
</evidence>
<dbReference type="AlphaFoldDB" id="A0A7M5UZ39"/>
<dbReference type="InterPro" id="IPR013083">
    <property type="entry name" value="Znf_RING/FYVE/PHD"/>
</dbReference>
<dbReference type="InterPro" id="IPR018957">
    <property type="entry name" value="Znf_C3HC4_RING-type"/>
</dbReference>
<name>A0A7M5UZ39_9CNID</name>
<evidence type="ECO:0000259" key="6">
    <source>
        <dbReference type="PROSITE" id="PS50145"/>
    </source>
</evidence>
<evidence type="ECO:0000313" key="7">
    <source>
        <dbReference type="EnsemblMetazoa" id="CLYHEMP000616.3"/>
    </source>
</evidence>
<evidence type="ECO:0000256" key="1">
    <source>
        <dbReference type="ARBA" id="ARBA00022723"/>
    </source>
</evidence>
<dbReference type="PROSITE" id="PS50145">
    <property type="entry name" value="ZF_TRAF"/>
    <property type="match status" value="1"/>
</dbReference>
<dbReference type="SUPFAM" id="SSF57850">
    <property type="entry name" value="RING/U-box"/>
    <property type="match status" value="1"/>
</dbReference>
<dbReference type="InterPro" id="IPR001841">
    <property type="entry name" value="Znf_RING"/>
</dbReference>
<organism evidence="7 8">
    <name type="scientific">Clytia hemisphaerica</name>
    <dbReference type="NCBI Taxonomy" id="252671"/>
    <lineage>
        <taxon>Eukaryota</taxon>
        <taxon>Metazoa</taxon>
        <taxon>Cnidaria</taxon>
        <taxon>Hydrozoa</taxon>
        <taxon>Hydroidolina</taxon>
        <taxon>Leptothecata</taxon>
        <taxon>Obeliida</taxon>
        <taxon>Clytiidae</taxon>
        <taxon>Clytia</taxon>
    </lineage>
</organism>
<keyword evidence="1 4" id="KW-0479">Metal-binding</keyword>
<keyword evidence="3 4" id="KW-0862">Zinc</keyword>
<evidence type="ECO:0000313" key="8">
    <source>
        <dbReference type="Proteomes" id="UP000594262"/>
    </source>
</evidence>
<evidence type="ECO:0000256" key="2">
    <source>
        <dbReference type="ARBA" id="ARBA00022771"/>
    </source>
</evidence>
<reference evidence="7" key="1">
    <citation type="submission" date="2021-01" db="UniProtKB">
        <authorList>
            <consortium name="EnsemblMetazoa"/>
        </authorList>
    </citation>
    <scope>IDENTIFICATION</scope>
</reference>
<dbReference type="GO" id="GO:0008270">
    <property type="term" value="F:zinc ion binding"/>
    <property type="evidence" value="ECO:0007669"/>
    <property type="project" value="UniProtKB-KW"/>
</dbReference>
<dbReference type="PROSITE" id="PS50089">
    <property type="entry name" value="ZF_RING_2"/>
    <property type="match status" value="1"/>
</dbReference>
<dbReference type="EnsemblMetazoa" id="CLYHEMT000616.3">
    <property type="protein sequence ID" value="CLYHEMP000616.3"/>
    <property type="gene ID" value="CLYHEMG000616"/>
</dbReference>